<evidence type="ECO:0000256" key="1">
    <source>
        <dbReference type="ARBA" id="ARBA00004651"/>
    </source>
</evidence>
<feature type="transmembrane region" description="Helical" evidence="6">
    <location>
        <begin position="118"/>
        <end position="140"/>
    </location>
</feature>
<feature type="transmembrane region" description="Helical" evidence="6">
    <location>
        <begin position="355"/>
        <end position="375"/>
    </location>
</feature>
<dbReference type="Pfam" id="PF01943">
    <property type="entry name" value="Polysacc_synt"/>
    <property type="match status" value="1"/>
</dbReference>
<feature type="transmembrane region" description="Helical" evidence="6">
    <location>
        <begin position="381"/>
        <end position="402"/>
    </location>
</feature>
<dbReference type="RefSeq" id="WP_347925825.1">
    <property type="nucleotide sequence ID" value="NZ_CP157199.1"/>
</dbReference>
<feature type="transmembrane region" description="Helical" evidence="6">
    <location>
        <begin position="259"/>
        <end position="276"/>
    </location>
</feature>
<dbReference type="InterPro" id="IPR002797">
    <property type="entry name" value="Polysacc_synth"/>
</dbReference>
<name>A0AAU7BWS3_9FLAO</name>
<evidence type="ECO:0000256" key="3">
    <source>
        <dbReference type="ARBA" id="ARBA00022692"/>
    </source>
</evidence>
<reference evidence="7" key="1">
    <citation type="submission" date="2024-05" db="EMBL/GenBank/DDBJ databases">
        <title>Pontimicrobium maritimus sp. nov., isolated form sea water.</title>
        <authorList>
            <person name="Muhammad N."/>
            <person name="Vuong T.Q."/>
            <person name="Han H.L."/>
            <person name="Kim S.-G."/>
        </authorList>
    </citation>
    <scope>NUCLEOTIDE SEQUENCE</scope>
    <source>
        <strain evidence="7">SW4</strain>
    </source>
</reference>
<evidence type="ECO:0000256" key="5">
    <source>
        <dbReference type="ARBA" id="ARBA00023136"/>
    </source>
</evidence>
<feature type="transmembrane region" description="Helical" evidence="6">
    <location>
        <begin position="329"/>
        <end position="348"/>
    </location>
</feature>
<comment type="subcellular location">
    <subcellularLocation>
        <location evidence="1">Cell membrane</location>
        <topology evidence="1">Multi-pass membrane protein</topology>
    </subcellularLocation>
</comment>
<dbReference type="PANTHER" id="PTHR30250">
    <property type="entry name" value="PST FAMILY PREDICTED COLANIC ACID TRANSPORTER"/>
    <property type="match status" value="1"/>
</dbReference>
<evidence type="ECO:0000256" key="6">
    <source>
        <dbReference type="SAM" id="Phobius"/>
    </source>
</evidence>
<dbReference type="GO" id="GO:0005886">
    <property type="term" value="C:plasma membrane"/>
    <property type="evidence" value="ECO:0007669"/>
    <property type="project" value="UniProtKB-SubCell"/>
</dbReference>
<feature type="transmembrane region" description="Helical" evidence="6">
    <location>
        <begin position="288"/>
        <end position="309"/>
    </location>
</feature>
<protein>
    <submittedName>
        <fullName evidence="7">Oligosaccharide flippase family protein</fullName>
    </submittedName>
</protein>
<feature type="transmembrane region" description="Helical" evidence="6">
    <location>
        <begin position="147"/>
        <end position="167"/>
    </location>
</feature>
<sequence length="416" mass="47627">MDLKKHFSLIENFISYFLFKAIDSVIPLIIIPYLFNVVSEENYGVYAFAFSLIFYFQNIIQFGFDLSAVRDIALIRDDKKELGKVYNDTLTAQFYLFLGSIAILAVLLLAVHDLREHYVIYCFFIILLFGELLFPMWFFLGMEKMRFITIVNIISKSMFALFCFTLIKTESQYIYISLYHSMGFLIAGLIAQVFIYKKFNIVFKFSKPTDVKIKIKEAWSSFLTMASPTIYYNTSIFLVGNHWPKRFAGVMEIGTKVSGAFGVVNTIMTNVLYPFLNRNKNAMHITRYIFVIMGVILSFSMYFLSDFLIELWLGESDTTLEIERAVRYLSPAPFLASIISAFGVNGLMIYKKDKLYSKIIVFGSVCGLVAGLLLIPTYNYVGGAITIITALTVKALLSFTFCTKVIKENKNKSHEV</sequence>
<accession>A0AAU7BWS3</accession>
<feature type="transmembrane region" description="Helical" evidence="6">
    <location>
        <begin position="12"/>
        <end position="35"/>
    </location>
</feature>
<evidence type="ECO:0000256" key="4">
    <source>
        <dbReference type="ARBA" id="ARBA00022989"/>
    </source>
</evidence>
<evidence type="ECO:0000256" key="2">
    <source>
        <dbReference type="ARBA" id="ARBA00022475"/>
    </source>
</evidence>
<dbReference type="EMBL" id="CP157199">
    <property type="protein sequence ID" value="XBG62536.1"/>
    <property type="molecule type" value="Genomic_DNA"/>
</dbReference>
<feature type="transmembrane region" description="Helical" evidence="6">
    <location>
        <begin position="90"/>
        <end position="112"/>
    </location>
</feature>
<dbReference type="InterPro" id="IPR050833">
    <property type="entry name" value="Poly_Biosynth_Transport"/>
</dbReference>
<organism evidence="7">
    <name type="scientific">Pontimicrobium sp. SW4</name>
    <dbReference type="NCBI Taxonomy" id="3153519"/>
    <lineage>
        <taxon>Bacteria</taxon>
        <taxon>Pseudomonadati</taxon>
        <taxon>Bacteroidota</taxon>
        <taxon>Flavobacteriia</taxon>
        <taxon>Flavobacteriales</taxon>
        <taxon>Flavobacteriaceae</taxon>
        <taxon>Pontimicrobium</taxon>
    </lineage>
</organism>
<feature type="transmembrane region" description="Helical" evidence="6">
    <location>
        <begin position="47"/>
        <end position="69"/>
    </location>
</feature>
<evidence type="ECO:0000313" key="7">
    <source>
        <dbReference type="EMBL" id="XBG62536.1"/>
    </source>
</evidence>
<gene>
    <name evidence="7" type="ORF">ABGB03_06420</name>
</gene>
<keyword evidence="3 6" id="KW-0812">Transmembrane</keyword>
<keyword evidence="5 6" id="KW-0472">Membrane</keyword>
<feature type="transmembrane region" description="Helical" evidence="6">
    <location>
        <begin position="173"/>
        <end position="196"/>
    </location>
</feature>
<keyword evidence="2" id="KW-1003">Cell membrane</keyword>
<proteinExistence type="predicted"/>
<dbReference type="AlphaFoldDB" id="A0AAU7BWS3"/>
<dbReference type="PANTHER" id="PTHR30250:SF11">
    <property type="entry name" value="O-ANTIGEN TRANSPORTER-RELATED"/>
    <property type="match status" value="1"/>
</dbReference>
<keyword evidence="4 6" id="KW-1133">Transmembrane helix</keyword>